<evidence type="ECO:0000256" key="4">
    <source>
        <dbReference type="ARBA" id="ARBA00022729"/>
    </source>
</evidence>
<evidence type="ECO:0000256" key="7">
    <source>
        <dbReference type="ARBA" id="ARBA00023237"/>
    </source>
</evidence>
<dbReference type="GO" id="GO:0009279">
    <property type="term" value="C:cell outer membrane"/>
    <property type="evidence" value="ECO:0007669"/>
    <property type="project" value="UniProtKB-SubCell"/>
</dbReference>
<accession>A0A2X2E4H9</accession>
<feature type="chain" id="PRO_5015800001" evidence="10">
    <location>
        <begin position="21"/>
        <end position="488"/>
    </location>
</feature>
<keyword evidence="3 10" id="KW-0812">Transmembrane</keyword>
<comment type="function">
    <text evidence="9">Could be involved in resistance to puromycin, acriflavine and tetraphenylarsonium chloride.</text>
</comment>
<proteinExistence type="inferred from homology"/>
<dbReference type="Proteomes" id="UP000250443">
    <property type="component" value="Unassembled WGS sequence"/>
</dbReference>
<dbReference type="PROSITE" id="PS51257">
    <property type="entry name" value="PROKAR_LIPOPROTEIN"/>
    <property type="match status" value="1"/>
</dbReference>
<keyword evidence="5 10" id="KW-0472">Membrane</keyword>
<keyword evidence="15" id="KW-1185">Reference proteome</keyword>
<feature type="compositionally biased region" description="Polar residues" evidence="11">
    <location>
        <begin position="106"/>
        <end position="115"/>
    </location>
</feature>
<comment type="similarity">
    <text evidence="1 10">Belongs to the outer membrane factor (OMF) (TC 1.B.17) family.</text>
</comment>
<evidence type="ECO:0000256" key="6">
    <source>
        <dbReference type="ARBA" id="ARBA00023139"/>
    </source>
</evidence>
<dbReference type="AlphaFoldDB" id="A0A2X2E4H9"/>
<keyword evidence="6 10" id="KW-0564">Palmitate</keyword>
<keyword evidence="7" id="KW-0998">Cell outer membrane</keyword>
<sequence length="488" mass="52261">MCLKYPLSALAIALVLSGCASPTGLHTDGRALDAASLHSEQTVAGSALSPAAWPKSDWWNTLGDRQLDSLIREALQSSPDLQVADARSRQANAAVIAANADRQPTLDGNASITRSRLSRRDDPTGQGGRYSTLRELSVNGSYTFDLWGGQRAAWEAALGRARASEVDRKAAELTVAANVTRAYNQLGQAYVMLDLAEQDLKRTRGMLDLAQRRVSAGLDSEFQLQQTQSLEAASEAQLTAAKQSVESAQIRLAVLLGKGPDRGASIGRPQLIAPKTIALPSQLPAELIGRRPDLVAARWRVEAASQDIDSSRTNFYPNLNLVAAAGTDALLGDALFGAPSRFFNIGPALSLPIFDGGRRRADLASRNADYDLAVAQYNQTLVNALGDIGDSISRLRSLNQQIQEQQRARDIAQASFDIAMQRYGAGIGSYLDALSVEQQLLQADRQLASLATERIDTSVLLMQALGGGFEPSSDTPALQPGPRVTSDR</sequence>
<gene>
    <name evidence="13" type="primary">mdtP_1</name>
    <name evidence="12" type="ORF">IRZ65_03355</name>
    <name evidence="13" type="ORF">NCTC11842_00959</name>
</gene>
<evidence type="ECO:0000313" key="14">
    <source>
        <dbReference type="Proteomes" id="UP000250443"/>
    </source>
</evidence>
<dbReference type="InterPro" id="IPR010131">
    <property type="entry name" value="MdtP/NodT-like"/>
</dbReference>
<feature type="region of interest" description="Disordered" evidence="11">
    <location>
        <begin position="105"/>
        <end position="131"/>
    </location>
</feature>
<evidence type="ECO:0000256" key="11">
    <source>
        <dbReference type="SAM" id="MobiDB-lite"/>
    </source>
</evidence>
<dbReference type="SUPFAM" id="SSF56954">
    <property type="entry name" value="Outer membrane efflux proteins (OEP)"/>
    <property type="match status" value="1"/>
</dbReference>
<feature type="signal peptide" evidence="10">
    <location>
        <begin position="1"/>
        <end position="20"/>
    </location>
</feature>
<keyword evidence="8 10" id="KW-0449">Lipoprotein</keyword>
<evidence type="ECO:0000313" key="13">
    <source>
        <dbReference type="EMBL" id="SPZ02989.1"/>
    </source>
</evidence>
<evidence type="ECO:0000256" key="1">
    <source>
        <dbReference type="ARBA" id="ARBA00007613"/>
    </source>
</evidence>
<evidence type="ECO:0000256" key="10">
    <source>
        <dbReference type="RuleBase" id="RU362097"/>
    </source>
</evidence>
<comment type="subcellular location">
    <subcellularLocation>
        <location evidence="10">Cell outer membrane</location>
        <topology evidence="10">Lipid-anchor</topology>
    </subcellularLocation>
</comment>
<evidence type="ECO:0000313" key="12">
    <source>
        <dbReference type="EMBL" id="MBF8639723.1"/>
    </source>
</evidence>
<dbReference type="Proteomes" id="UP000626180">
    <property type="component" value="Unassembled WGS sequence"/>
</dbReference>
<dbReference type="Gene3D" id="1.20.1600.10">
    <property type="entry name" value="Outer membrane efflux proteins (OEP)"/>
    <property type="match status" value="1"/>
</dbReference>
<dbReference type="RefSeq" id="WP_010796968.1">
    <property type="nucleotide sequence ID" value="NZ_RHRU01000001.1"/>
</dbReference>
<evidence type="ECO:0000256" key="3">
    <source>
        <dbReference type="ARBA" id="ARBA00022692"/>
    </source>
</evidence>
<evidence type="ECO:0000256" key="5">
    <source>
        <dbReference type="ARBA" id="ARBA00023136"/>
    </source>
</evidence>
<dbReference type="InterPro" id="IPR003423">
    <property type="entry name" value="OMP_efflux"/>
</dbReference>
<dbReference type="GO" id="GO:0015562">
    <property type="term" value="F:efflux transmembrane transporter activity"/>
    <property type="evidence" value="ECO:0007669"/>
    <property type="project" value="InterPro"/>
</dbReference>
<evidence type="ECO:0000256" key="8">
    <source>
        <dbReference type="ARBA" id="ARBA00023288"/>
    </source>
</evidence>
<dbReference type="NCBIfam" id="TIGR01845">
    <property type="entry name" value="outer_NodT"/>
    <property type="match status" value="1"/>
</dbReference>
<dbReference type="Pfam" id="PF02321">
    <property type="entry name" value="OEP"/>
    <property type="match status" value="2"/>
</dbReference>
<dbReference type="PANTHER" id="PTHR30203:SF20">
    <property type="entry name" value="MULTIDRUG RESISTANCE OUTER MEMBRANE PROTEIN MDTP-RELATED"/>
    <property type="match status" value="1"/>
</dbReference>
<reference evidence="12 15" key="2">
    <citation type="submission" date="2020-10" db="EMBL/GenBank/DDBJ databases">
        <title>Genome sequences of Pseudomonas isolates.</title>
        <authorList>
            <person name="Wessels L."/>
            <person name="Reich F."/>
            <person name="Hammerl J."/>
        </authorList>
    </citation>
    <scope>NUCLEOTIDE SEQUENCE [LARGE SCALE GENOMIC DNA]</scope>
    <source>
        <strain evidence="12 15">20-MO00624-0</strain>
    </source>
</reference>
<dbReference type="Gene3D" id="2.20.200.10">
    <property type="entry name" value="Outer membrane efflux proteins (OEP)"/>
    <property type="match status" value="1"/>
</dbReference>
<reference evidence="13 14" key="1">
    <citation type="submission" date="2018-06" db="EMBL/GenBank/DDBJ databases">
        <authorList>
            <consortium name="Pathogen Informatics"/>
            <person name="Doyle S."/>
        </authorList>
    </citation>
    <scope>NUCLEOTIDE SEQUENCE [LARGE SCALE GENOMIC DNA]</scope>
    <source>
        <strain evidence="13 14">NCTC11842</strain>
    </source>
</reference>
<keyword evidence="2 10" id="KW-1134">Transmembrane beta strand</keyword>
<name>A0A2X2E4H9_PSELU</name>
<dbReference type="EMBL" id="JADMCD010000001">
    <property type="protein sequence ID" value="MBF8639723.1"/>
    <property type="molecule type" value="Genomic_DNA"/>
</dbReference>
<protein>
    <submittedName>
        <fullName evidence="12">Efflux transporter outer membrane subunit</fullName>
    </submittedName>
    <submittedName>
        <fullName evidence="13">NodT family RND efflux system outer membrane lipoprotein</fullName>
    </submittedName>
</protein>
<keyword evidence="4 10" id="KW-0732">Signal</keyword>
<dbReference type="PANTHER" id="PTHR30203">
    <property type="entry name" value="OUTER MEMBRANE CATION EFFLUX PROTEIN"/>
    <property type="match status" value="1"/>
</dbReference>
<evidence type="ECO:0000256" key="2">
    <source>
        <dbReference type="ARBA" id="ARBA00022452"/>
    </source>
</evidence>
<dbReference type="EMBL" id="UAUF01000008">
    <property type="protein sequence ID" value="SPZ02989.1"/>
    <property type="molecule type" value="Genomic_DNA"/>
</dbReference>
<evidence type="ECO:0000256" key="9">
    <source>
        <dbReference type="ARBA" id="ARBA00037313"/>
    </source>
</evidence>
<organism evidence="13 14">
    <name type="scientific">Pseudomonas luteola</name>
    <dbReference type="NCBI Taxonomy" id="47886"/>
    <lineage>
        <taxon>Bacteria</taxon>
        <taxon>Pseudomonadati</taxon>
        <taxon>Pseudomonadota</taxon>
        <taxon>Gammaproteobacteria</taxon>
        <taxon>Pseudomonadales</taxon>
        <taxon>Pseudomonadaceae</taxon>
        <taxon>Pseudomonas</taxon>
    </lineage>
</organism>
<evidence type="ECO:0000313" key="15">
    <source>
        <dbReference type="Proteomes" id="UP000626180"/>
    </source>
</evidence>